<reference evidence="6" key="2">
    <citation type="journal article" date="2007" name="Science">
        <title>Draft genome sequence of the sexually transmitted pathogen Trichomonas vaginalis.</title>
        <authorList>
            <person name="Carlton J.M."/>
            <person name="Hirt R.P."/>
            <person name="Silva J.C."/>
            <person name="Delcher A.L."/>
            <person name="Schatz M."/>
            <person name="Zhao Q."/>
            <person name="Wortman J.R."/>
            <person name="Bidwell S.L."/>
            <person name="Alsmark U.C.M."/>
            <person name="Besteiro S."/>
            <person name="Sicheritz-Ponten T."/>
            <person name="Noel C.J."/>
            <person name="Dacks J.B."/>
            <person name="Foster P.G."/>
            <person name="Simillion C."/>
            <person name="Van de Peer Y."/>
            <person name="Miranda-Saavedra D."/>
            <person name="Barton G.J."/>
            <person name="Westrop G.D."/>
            <person name="Mueller S."/>
            <person name="Dessi D."/>
            <person name="Fiori P.L."/>
            <person name="Ren Q."/>
            <person name="Paulsen I."/>
            <person name="Zhang H."/>
            <person name="Bastida-Corcuera F.D."/>
            <person name="Simoes-Barbosa A."/>
            <person name="Brown M.T."/>
            <person name="Hayes R.D."/>
            <person name="Mukherjee M."/>
            <person name="Okumura C.Y."/>
            <person name="Schneider R."/>
            <person name="Smith A.J."/>
            <person name="Vanacova S."/>
            <person name="Villalvazo M."/>
            <person name="Haas B.J."/>
            <person name="Pertea M."/>
            <person name="Feldblyum T.V."/>
            <person name="Utterback T.R."/>
            <person name="Shu C.L."/>
            <person name="Osoegawa K."/>
            <person name="de Jong P.J."/>
            <person name="Hrdy I."/>
            <person name="Horvathova L."/>
            <person name="Zubacova Z."/>
            <person name="Dolezal P."/>
            <person name="Malik S.B."/>
            <person name="Logsdon J.M. Jr."/>
            <person name="Henze K."/>
            <person name="Gupta A."/>
            <person name="Wang C.C."/>
            <person name="Dunne R.L."/>
            <person name="Upcroft J.A."/>
            <person name="Upcroft P."/>
            <person name="White O."/>
            <person name="Salzberg S.L."/>
            <person name="Tang P."/>
            <person name="Chiu C.-H."/>
            <person name="Lee Y.-S."/>
            <person name="Embley T.M."/>
            <person name="Coombs G.H."/>
            <person name="Mottram J.C."/>
            <person name="Tachezy J."/>
            <person name="Fraser-Liggett C.M."/>
            <person name="Johnson P.J."/>
        </authorList>
    </citation>
    <scope>NUCLEOTIDE SEQUENCE [LARGE SCALE GENOMIC DNA]</scope>
    <source>
        <strain evidence="6">G3</strain>
    </source>
</reference>
<dbReference type="VEuPathDB" id="TrichDB:TVAGG3_0529670"/>
<dbReference type="Gene3D" id="1.10.8.60">
    <property type="match status" value="1"/>
</dbReference>
<dbReference type="GO" id="GO:0005634">
    <property type="term" value="C:nucleus"/>
    <property type="evidence" value="ECO:0000318"/>
    <property type="project" value="GO_Central"/>
</dbReference>
<dbReference type="InterPro" id="IPR027417">
    <property type="entry name" value="P-loop_NTPase"/>
</dbReference>
<dbReference type="Proteomes" id="UP000001542">
    <property type="component" value="Unassembled WGS sequence"/>
</dbReference>
<dbReference type="FunFam" id="3.40.50.300:FF:001054">
    <property type="entry name" value="ATPase, AAA family, putative"/>
    <property type="match status" value="1"/>
</dbReference>
<dbReference type="STRING" id="5722.A2D945"/>
<dbReference type="GO" id="GO:0034098">
    <property type="term" value="C:VCP-NPL4-UFD1 AAA ATPase complex"/>
    <property type="evidence" value="ECO:0000318"/>
    <property type="project" value="GO_Central"/>
</dbReference>
<dbReference type="PANTHER" id="PTHR23077:SF171">
    <property type="entry name" value="NUCLEAR VALOSIN-CONTAINING PROTEIN-LIKE"/>
    <property type="match status" value="1"/>
</dbReference>
<proteinExistence type="predicted"/>
<dbReference type="RefSeq" id="XP_001584057.1">
    <property type="nucleotide sequence ID" value="XM_001584007.1"/>
</dbReference>
<dbReference type="InterPro" id="IPR003959">
    <property type="entry name" value="ATPase_AAA_core"/>
</dbReference>
<evidence type="ECO:0000259" key="5">
    <source>
        <dbReference type="SMART" id="SM00382"/>
    </source>
</evidence>
<dbReference type="InterPro" id="IPR003593">
    <property type="entry name" value="AAA+_ATPase"/>
</dbReference>
<reference evidence="6" key="1">
    <citation type="submission" date="2006-10" db="EMBL/GenBank/DDBJ databases">
        <authorList>
            <person name="Amadeo P."/>
            <person name="Zhao Q."/>
            <person name="Wortman J."/>
            <person name="Fraser-Liggett C."/>
            <person name="Carlton J."/>
        </authorList>
    </citation>
    <scope>NUCLEOTIDE SEQUENCE</scope>
    <source>
        <strain evidence="6">G3</strain>
    </source>
</reference>
<evidence type="ECO:0000313" key="6">
    <source>
        <dbReference type="EMBL" id="EAY23071.1"/>
    </source>
</evidence>
<dbReference type="GO" id="GO:0031593">
    <property type="term" value="F:polyubiquitin modification-dependent protein binding"/>
    <property type="evidence" value="ECO:0000318"/>
    <property type="project" value="GO_Central"/>
</dbReference>
<dbReference type="KEGG" id="tva:5468630"/>
<dbReference type="SMART" id="SM00382">
    <property type="entry name" value="AAA"/>
    <property type="match status" value="2"/>
</dbReference>
<dbReference type="Pfam" id="PF17862">
    <property type="entry name" value="AAA_lid_3"/>
    <property type="match status" value="1"/>
</dbReference>
<dbReference type="EMBL" id="DS113180">
    <property type="protein sequence ID" value="EAY23071.1"/>
    <property type="molecule type" value="Genomic_DNA"/>
</dbReference>
<dbReference type="GO" id="GO:0097352">
    <property type="term" value="P:autophagosome maturation"/>
    <property type="evidence" value="ECO:0000318"/>
    <property type="project" value="GO_Central"/>
</dbReference>
<evidence type="ECO:0000256" key="2">
    <source>
        <dbReference type="ARBA" id="ARBA00022490"/>
    </source>
</evidence>
<dbReference type="GO" id="GO:0016887">
    <property type="term" value="F:ATP hydrolysis activity"/>
    <property type="evidence" value="ECO:0000318"/>
    <property type="project" value="GO_Central"/>
</dbReference>
<feature type="domain" description="AAA+ ATPase" evidence="5">
    <location>
        <begin position="180"/>
        <end position="315"/>
    </location>
</feature>
<dbReference type="GO" id="GO:0030970">
    <property type="term" value="P:retrograde protein transport, ER to cytosol"/>
    <property type="evidence" value="ECO:0000318"/>
    <property type="project" value="GO_Central"/>
</dbReference>
<dbReference type="Gene3D" id="3.40.50.300">
    <property type="entry name" value="P-loop containing nucleotide triphosphate hydrolases"/>
    <property type="match status" value="2"/>
</dbReference>
<dbReference type="GO" id="GO:0005524">
    <property type="term" value="F:ATP binding"/>
    <property type="evidence" value="ECO:0007669"/>
    <property type="project" value="UniProtKB-KW"/>
</dbReference>
<keyword evidence="3" id="KW-0547">Nucleotide-binding</keyword>
<dbReference type="InterPro" id="IPR041569">
    <property type="entry name" value="AAA_lid_3"/>
</dbReference>
<organism evidence="6 7">
    <name type="scientific">Trichomonas vaginalis (strain ATCC PRA-98 / G3)</name>
    <dbReference type="NCBI Taxonomy" id="412133"/>
    <lineage>
        <taxon>Eukaryota</taxon>
        <taxon>Metamonada</taxon>
        <taxon>Parabasalia</taxon>
        <taxon>Trichomonadida</taxon>
        <taxon>Trichomonadidae</taxon>
        <taxon>Trichomonas</taxon>
    </lineage>
</organism>
<evidence type="ECO:0000256" key="3">
    <source>
        <dbReference type="ARBA" id="ARBA00022741"/>
    </source>
</evidence>
<comment type="subcellular location">
    <subcellularLocation>
        <location evidence="1">Cytoplasm</location>
    </subcellularLocation>
</comment>
<dbReference type="GO" id="GO:0043161">
    <property type="term" value="P:proteasome-mediated ubiquitin-dependent protein catabolic process"/>
    <property type="evidence" value="ECO:0000318"/>
    <property type="project" value="GO_Central"/>
</dbReference>
<evidence type="ECO:0000256" key="1">
    <source>
        <dbReference type="ARBA" id="ARBA00004496"/>
    </source>
</evidence>
<dbReference type="GO" id="GO:0051228">
    <property type="term" value="P:mitotic spindle disassembly"/>
    <property type="evidence" value="ECO:0000318"/>
    <property type="project" value="GO_Central"/>
</dbReference>
<evidence type="ECO:0000256" key="4">
    <source>
        <dbReference type="ARBA" id="ARBA00022840"/>
    </source>
</evidence>
<dbReference type="eggNOG" id="KOG0730">
    <property type="taxonomic scope" value="Eukaryota"/>
</dbReference>
<dbReference type="SMR" id="A2D945"/>
<feature type="domain" description="AAA+ ATPase" evidence="5">
    <location>
        <begin position="17"/>
        <end position="133"/>
    </location>
</feature>
<dbReference type="VEuPathDB" id="TrichDB:TVAG_183070"/>
<dbReference type="GO" id="GO:0005829">
    <property type="term" value="C:cytosol"/>
    <property type="evidence" value="ECO:0000318"/>
    <property type="project" value="GO_Central"/>
</dbReference>
<keyword evidence="2" id="KW-0963">Cytoplasm</keyword>
<keyword evidence="7" id="KW-1185">Reference proteome</keyword>
<keyword evidence="4" id="KW-0067">ATP-binding</keyword>
<dbReference type="PANTHER" id="PTHR23077">
    <property type="entry name" value="AAA-FAMILY ATPASE"/>
    <property type="match status" value="1"/>
</dbReference>
<accession>A2D945</accession>
<dbReference type="AlphaFoldDB" id="A2D945"/>
<sequence>MSQAEILTYLTGLFKEPKVRILVEGPTLCGKTTTILKALESSGRQYIHLTVAQLFIDPNVQTMSILDKFITNGYLIFLDDIDTIFPLKDPDFVLIQRFFSRKPNVIAATRDKNEIHPFASRYFRDVFIMEQPPTKLQSENIAHVTFDDIGGAQKAKDTVMMMASWSVLNAKKISSWGLKPPSGAILYGPPGTGKTLLAKAAANACHCSFFSIAIPDLLRCLVGESEKRLTRTFEIARANAPSIVFIDEVQALFGRRAERRGDSNRLVVQLLAQLDLSSKNGTVFCLAATNAIEAVDPALLQPGRFEEVIEVSLPSLEDREDIVRVVCQKIKHENDVDENRNEIARLTEGMTASDINGICQKAAIAAMMDGRDKLALEDIKNEIKNEAFKRFRTGKKISVAKPKEC</sequence>
<dbReference type="OrthoDB" id="10254455at2759"/>
<name>A2D945_TRIV3</name>
<gene>
    <name evidence="6" type="ORF">TVAG_183070</name>
</gene>
<dbReference type="Pfam" id="PF00004">
    <property type="entry name" value="AAA"/>
    <property type="match status" value="1"/>
</dbReference>
<dbReference type="InParanoid" id="A2D945"/>
<dbReference type="InterPro" id="IPR050168">
    <property type="entry name" value="AAA_ATPase_domain"/>
</dbReference>
<protein>
    <submittedName>
        <fullName evidence="6">ATPase, AAA family protein</fullName>
    </submittedName>
</protein>
<dbReference type="SUPFAM" id="SSF52540">
    <property type="entry name" value="P-loop containing nucleoside triphosphate hydrolases"/>
    <property type="match status" value="2"/>
</dbReference>
<evidence type="ECO:0000313" key="7">
    <source>
        <dbReference type="Proteomes" id="UP000001542"/>
    </source>
</evidence>